<evidence type="ECO:0000259" key="7">
    <source>
        <dbReference type="Pfam" id="PF04239"/>
    </source>
</evidence>
<dbReference type="Gene3D" id="3.30.240.20">
    <property type="entry name" value="bsu07140 like domains"/>
    <property type="match status" value="1"/>
</dbReference>
<gene>
    <name evidence="8" type="ORF">H7965_25280</name>
</gene>
<evidence type="ECO:0000256" key="4">
    <source>
        <dbReference type="ARBA" id="ARBA00022692"/>
    </source>
</evidence>
<accession>A0A9X0UFB3</accession>
<reference evidence="8" key="1">
    <citation type="submission" date="2020-08" db="EMBL/GenBank/DDBJ databases">
        <authorList>
            <person name="Hu Y."/>
            <person name="Nguyen S.V."/>
            <person name="Li F."/>
            <person name="Fanning S."/>
        </authorList>
    </citation>
    <scope>NUCLEOTIDE SEQUENCE</scope>
    <source>
        <strain evidence="8">SYSU D8009</strain>
    </source>
</reference>
<dbReference type="InterPro" id="IPR007353">
    <property type="entry name" value="DUF421"/>
</dbReference>
<dbReference type="RefSeq" id="WP_186773332.1">
    <property type="nucleotide sequence ID" value="NZ_JACOMF010000064.1"/>
</dbReference>
<name>A0A9X0UFB3_9PROT</name>
<keyword evidence="5" id="KW-1133">Transmembrane helix</keyword>
<dbReference type="EMBL" id="JACOMF010000064">
    <property type="protein sequence ID" value="MBC4018582.1"/>
    <property type="molecule type" value="Genomic_DNA"/>
</dbReference>
<keyword evidence="6" id="KW-0472">Membrane</keyword>
<dbReference type="AlphaFoldDB" id="A0A9X0UFB3"/>
<keyword evidence="9" id="KW-1185">Reference proteome</keyword>
<sequence>MDSVLRAIAMFALLLLLFRMTGRRTLHDTTPFDFVLLLIVSEATQQAMVGEDNSITNAVLVISTLLLCNVGLSLLKIRFPGVGRVVEGVPTLLVVHGRPLRDRLARARLDEGDVLGAARELQGLERLEQIRFAVLEANGTISIVPEPSTGGWSASYPH</sequence>
<comment type="subcellular location">
    <subcellularLocation>
        <location evidence="1">Cell membrane</location>
        <topology evidence="1">Multi-pass membrane protein</topology>
    </subcellularLocation>
</comment>
<dbReference type="PANTHER" id="PTHR34582">
    <property type="entry name" value="UPF0702 TRANSMEMBRANE PROTEIN YCAP"/>
    <property type="match status" value="1"/>
</dbReference>
<organism evidence="8 9">
    <name type="scientific">Siccirubricoccus deserti</name>
    <dbReference type="NCBI Taxonomy" id="2013562"/>
    <lineage>
        <taxon>Bacteria</taxon>
        <taxon>Pseudomonadati</taxon>
        <taxon>Pseudomonadota</taxon>
        <taxon>Alphaproteobacteria</taxon>
        <taxon>Acetobacterales</taxon>
        <taxon>Roseomonadaceae</taxon>
        <taxon>Siccirubricoccus</taxon>
    </lineage>
</organism>
<evidence type="ECO:0000256" key="5">
    <source>
        <dbReference type="ARBA" id="ARBA00022989"/>
    </source>
</evidence>
<evidence type="ECO:0000256" key="3">
    <source>
        <dbReference type="ARBA" id="ARBA00022475"/>
    </source>
</evidence>
<dbReference type="Proteomes" id="UP000600101">
    <property type="component" value="Unassembled WGS sequence"/>
</dbReference>
<dbReference type="GO" id="GO:0005886">
    <property type="term" value="C:plasma membrane"/>
    <property type="evidence" value="ECO:0007669"/>
    <property type="project" value="UniProtKB-SubCell"/>
</dbReference>
<keyword evidence="3" id="KW-1003">Cell membrane</keyword>
<evidence type="ECO:0000256" key="1">
    <source>
        <dbReference type="ARBA" id="ARBA00004651"/>
    </source>
</evidence>
<keyword evidence="4" id="KW-0812">Transmembrane</keyword>
<evidence type="ECO:0000256" key="6">
    <source>
        <dbReference type="ARBA" id="ARBA00023136"/>
    </source>
</evidence>
<evidence type="ECO:0000313" key="8">
    <source>
        <dbReference type="EMBL" id="MBC4018582.1"/>
    </source>
</evidence>
<dbReference type="PANTHER" id="PTHR34582:SF6">
    <property type="entry name" value="UPF0702 TRANSMEMBRANE PROTEIN YCAP"/>
    <property type="match status" value="1"/>
</dbReference>
<comment type="caution">
    <text evidence="8">The sequence shown here is derived from an EMBL/GenBank/DDBJ whole genome shotgun (WGS) entry which is preliminary data.</text>
</comment>
<proteinExistence type="inferred from homology"/>
<dbReference type="InterPro" id="IPR023090">
    <property type="entry name" value="UPF0702_alpha/beta_dom_sf"/>
</dbReference>
<comment type="similarity">
    <text evidence="2">Belongs to the UPF0702 family.</text>
</comment>
<dbReference type="Pfam" id="PF04239">
    <property type="entry name" value="DUF421"/>
    <property type="match status" value="1"/>
</dbReference>
<evidence type="ECO:0000256" key="2">
    <source>
        <dbReference type="ARBA" id="ARBA00006448"/>
    </source>
</evidence>
<protein>
    <submittedName>
        <fullName evidence="8">DUF421 domain-containing protein</fullName>
    </submittedName>
</protein>
<feature type="domain" description="YetF C-terminal" evidence="7">
    <location>
        <begin position="81"/>
        <end position="148"/>
    </location>
</feature>
<evidence type="ECO:0000313" key="9">
    <source>
        <dbReference type="Proteomes" id="UP000600101"/>
    </source>
</evidence>